<dbReference type="EMBL" id="JADXDR010000035">
    <property type="protein sequence ID" value="KAI7843934.1"/>
    <property type="molecule type" value="Genomic_DNA"/>
</dbReference>
<dbReference type="GO" id="GO:0003924">
    <property type="term" value="F:GTPase activity"/>
    <property type="evidence" value="ECO:0007669"/>
    <property type="project" value="InterPro"/>
</dbReference>
<feature type="domain" description="Tr-type G" evidence="1">
    <location>
        <begin position="56"/>
        <end position="79"/>
    </location>
</feature>
<organism evidence="2 3">
    <name type="scientific">Chlorella ohadii</name>
    <dbReference type="NCBI Taxonomy" id="2649997"/>
    <lineage>
        <taxon>Eukaryota</taxon>
        <taxon>Viridiplantae</taxon>
        <taxon>Chlorophyta</taxon>
        <taxon>core chlorophytes</taxon>
        <taxon>Trebouxiophyceae</taxon>
        <taxon>Chlorellales</taxon>
        <taxon>Chlorellaceae</taxon>
        <taxon>Chlorella clade</taxon>
        <taxon>Chlorella</taxon>
    </lineage>
</organism>
<dbReference type="AlphaFoldDB" id="A0AAD5H4F5"/>
<name>A0AAD5H4F5_9CHLO</name>
<proteinExistence type="predicted"/>
<keyword evidence="3" id="KW-1185">Reference proteome</keyword>
<sequence length="85" mass="9215">MFRRAATGLLARGGSLLQAGAAAQTELLQGSRQQQSQWLTVALRNYSDYDINARTKPHLNVGTIGHVDHGKTSLTAAITRLYFCG</sequence>
<gene>
    <name evidence="2" type="ORF">COHA_002473</name>
</gene>
<accession>A0AAD5H4F5</accession>
<comment type="caution">
    <text evidence="2">The sequence shown here is derived from an EMBL/GenBank/DDBJ whole genome shotgun (WGS) entry which is preliminary data.</text>
</comment>
<dbReference type="Proteomes" id="UP001205105">
    <property type="component" value="Unassembled WGS sequence"/>
</dbReference>
<protein>
    <recommendedName>
        <fullName evidence="1">Tr-type G domain-containing protein</fullName>
    </recommendedName>
</protein>
<reference evidence="2" key="1">
    <citation type="submission" date="2020-11" db="EMBL/GenBank/DDBJ databases">
        <title>Chlorella ohadii genome sequencing and assembly.</title>
        <authorList>
            <person name="Murik O."/>
            <person name="Treves H."/>
            <person name="Kedem I."/>
            <person name="Shotland Y."/>
            <person name="Kaplan A."/>
        </authorList>
    </citation>
    <scope>NUCLEOTIDE SEQUENCE</scope>
    <source>
        <strain evidence="2">1</strain>
    </source>
</reference>
<evidence type="ECO:0000259" key="1">
    <source>
        <dbReference type="Pfam" id="PF00009"/>
    </source>
</evidence>
<dbReference type="Gene3D" id="3.40.50.300">
    <property type="entry name" value="P-loop containing nucleotide triphosphate hydrolases"/>
    <property type="match status" value="1"/>
</dbReference>
<dbReference type="GO" id="GO:0005525">
    <property type="term" value="F:GTP binding"/>
    <property type="evidence" value="ECO:0007669"/>
    <property type="project" value="InterPro"/>
</dbReference>
<dbReference type="SUPFAM" id="SSF52540">
    <property type="entry name" value="P-loop containing nucleoside triphosphate hydrolases"/>
    <property type="match status" value="1"/>
</dbReference>
<evidence type="ECO:0000313" key="3">
    <source>
        <dbReference type="Proteomes" id="UP001205105"/>
    </source>
</evidence>
<dbReference type="InterPro" id="IPR000795">
    <property type="entry name" value="T_Tr_GTP-bd_dom"/>
</dbReference>
<dbReference type="InterPro" id="IPR027417">
    <property type="entry name" value="P-loop_NTPase"/>
</dbReference>
<evidence type="ECO:0000313" key="2">
    <source>
        <dbReference type="EMBL" id="KAI7843934.1"/>
    </source>
</evidence>
<dbReference type="Pfam" id="PF00009">
    <property type="entry name" value="GTP_EFTU"/>
    <property type="match status" value="1"/>
</dbReference>